<dbReference type="EMBL" id="LK032955">
    <property type="protein sequence ID" value="CDY50994.1"/>
    <property type="molecule type" value="Genomic_DNA"/>
</dbReference>
<evidence type="ECO:0000256" key="2">
    <source>
        <dbReference type="ARBA" id="ARBA00022741"/>
    </source>
</evidence>
<feature type="compositionally biased region" description="Polar residues" evidence="6">
    <location>
        <begin position="326"/>
        <end position="354"/>
    </location>
</feature>
<evidence type="ECO:0000313" key="10">
    <source>
        <dbReference type="Proteomes" id="UP000028999"/>
    </source>
</evidence>
<evidence type="ECO:0000256" key="6">
    <source>
        <dbReference type="SAM" id="MobiDB-lite"/>
    </source>
</evidence>
<name>A0A078INJ0_BRANA</name>
<organism evidence="9 10">
    <name type="scientific">Brassica napus</name>
    <name type="common">Rape</name>
    <dbReference type="NCBI Taxonomy" id="3708"/>
    <lineage>
        <taxon>Eukaryota</taxon>
        <taxon>Viridiplantae</taxon>
        <taxon>Streptophyta</taxon>
        <taxon>Embryophyta</taxon>
        <taxon>Tracheophyta</taxon>
        <taxon>Spermatophyta</taxon>
        <taxon>Magnoliopsida</taxon>
        <taxon>eudicotyledons</taxon>
        <taxon>Gunneridae</taxon>
        <taxon>Pentapetalae</taxon>
        <taxon>rosids</taxon>
        <taxon>malvids</taxon>
        <taxon>Brassicales</taxon>
        <taxon>Brassicaceae</taxon>
        <taxon>Brassiceae</taxon>
        <taxon>Brassica</taxon>
    </lineage>
</organism>
<keyword evidence="2 5" id="KW-0547">Nucleotide-binding</keyword>
<dbReference type="AlphaFoldDB" id="A0A078INJ0"/>
<evidence type="ECO:0000256" key="5">
    <source>
        <dbReference type="PROSITE-ProRule" id="PRU10141"/>
    </source>
</evidence>
<dbReference type="SUPFAM" id="SSF56112">
    <property type="entry name" value="Protein kinase-like (PK-like)"/>
    <property type="match status" value="1"/>
</dbReference>
<keyword evidence="7" id="KW-0812">Transmembrane</keyword>
<feature type="binding site" evidence="5">
    <location>
        <position position="71"/>
    </location>
    <ligand>
        <name>ATP</name>
        <dbReference type="ChEBI" id="CHEBI:30616"/>
    </ligand>
</feature>
<dbReference type="InterPro" id="IPR017441">
    <property type="entry name" value="Protein_kinase_ATP_BS"/>
</dbReference>
<dbReference type="FunFam" id="3.30.200.20:FF:000225">
    <property type="entry name" value="cold-responsive protein kinase 1"/>
    <property type="match status" value="1"/>
</dbReference>
<dbReference type="PaxDb" id="3708-A0A078INJ0"/>
<dbReference type="InterPro" id="IPR000719">
    <property type="entry name" value="Prot_kinase_dom"/>
</dbReference>
<feature type="region of interest" description="Disordered" evidence="6">
    <location>
        <begin position="318"/>
        <end position="354"/>
    </location>
</feature>
<dbReference type="Gene3D" id="3.30.200.20">
    <property type="entry name" value="Phosphorylase Kinase, domain 1"/>
    <property type="match status" value="1"/>
</dbReference>
<dbReference type="InterPro" id="IPR001245">
    <property type="entry name" value="Ser-Thr/Tyr_kinase_cat_dom"/>
</dbReference>
<dbReference type="Pfam" id="PF07714">
    <property type="entry name" value="PK_Tyr_Ser-Thr"/>
    <property type="match status" value="2"/>
</dbReference>
<dbReference type="OMA" id="RIIVYNY"/>
<evidence type="ECO:0000313" key="9">
    <source>
        <dbReference type="EMBL" id="CDY50994.1"/>
    </source>
</evidence>
<dbReference type="GO" id="GO:0005524">
    <property type="term" value="F:ATP binding"/>
    <property type="evidence" value="ECO:0007669"/>
    <property type="project" value="UniProtKB-UniRule"/>
</dbReference>
<evidence type="ECO:0000256" key="7">
    <source>
        <dbReference type="SAM" id="Phobius"/>
    </source>
</evidence>
<keyword evidence="3" id="KW-0418">Kinase</keyword>
<keyword evidence="1" id="KW-0808">Transferase</keyword>
<reference evidence="9 10" key="1">
    <citation type="journal article" date="2014" name="Science">
        <title>Plant genetics. Early allopolyploid evolution in the post-Neolithic Brassica napus oilseed genome.</title>
        <authorList>
            <person name="Chalhoub B."/>
            <person name="Denoeud F."/>
            <person name="Liu S."/>
            <person name="Parkin I.A."/>
            <person name="Tang H."/>
            <person name="Wang X."/>
            <person name="Chiquet J."/>
            <person name="Belcram H."/>
            <person name="Tong C."/>
            <person name="Samans B."/>
            <person name="Correa M."/>
            <person name="Da Silva C."/>
            <person name="Just J."/>
            <person name="Falentin C."/>
            <person name="Koh C.S."/>
            <person name="Le Clainche I."/>
            <person name="Bernard M."/>
            <person name="Bento P."/>
            <person name="Noel B."/>
            <person name="Labadie K."/>
            <person name="Alberti A."/>
            <person name="Charles M."/>
            <person name="Arnaud D."/>
            <person name="Guo H."/>
            <person name="Daviaud C."/>
            <person name="Alamery S."/>
            <person name="Jabbari K."/>
            <person name="Zhao M."/>
            <person name="Edger P.P."/>
            <person name="Chelaifa H."/>
            <person name="Tack D."/>
            <person name="Lassalle G."/>
            <person name="Mestiri I."/>
            <person name="Schnel N."/>
            <person name="Le Paslier M.C."/>
            <person name="Fan G."/>
            <person name="Renault V."/>
            <person name="Bayer P.E."/>
            <person name="Golicz A.A."/>
            <person name="Manoli S."/>
            <person name="Lee T.H."/>
            <person name="Thi V.H."/>
            <person name="Chalabi S."/>
            <person name="Hu Q."/>
            <person name="Fan C."/>
            <person name="Tollenaere R."/>
            <person name="Lu Y."/>
            <person name="Battail C."/>
            <person name="Shen J."/>
            <person name="Sidebottom C.H."/>
            <person name="Wang X."/>
            <person name="Canaguier A."/>
            <person name="Chauveau A."/>
            <person name="Berard A."/>
            <person name="Deniot G."/>
            <person name="Guan M."/>
            <person name="Liu Z."/>
            <person name="Sun F."/>
            <person name="Lim Y.P."/>
            <person name="Lyons E."/>
            <person name="Town C.D."/>
            <person name="Bancroft I."/>
            <person name="Wang X."/>
            <person name="Meng J."/>
            <person name="Ma J."/>
            <person name="Pires J.C."/>
            <person name="King G.J."/>
            <person name="Brunel D."/>
            <person name="Delourme R."/>
            <person name="Renard M."/>
            <person name="Aury J.M."/>
            <person name="Adams K.L."/>
            <person name="Batley J."/>
            <person name="Snowdon R.J."/>
            <person name="Tost J."/>
            <person name="Edwards D."/>
            <person name="Zhou Y."/>
            <person name="Hua W."/>
            <person name="Sharpe A.G."/>
            <person name="Paterson A.H."/>
            <person name="Guan C."/>
            <person name="Wincker P."/>
        </authorList>
    </citation>
    <scope>NUCLEOTIDE SEQUENCE [LARGE SCALE GENOMIC DNA]</scope>
    <source>
        <strain evidence="10">cv. Darmor-bzh</strain>
    </source>
</reference>
<sequence>MGCFWFSRHKSGVEPSEADGELSVTEKVKIYKYKEIRQATDDFNVLNKIGEGGFGSVYKGHLKDGKVAAIKVLSAESRQGVKEFLTEINVISEIQHENLVKLYGCCVEGNHRIIVYNYLENNSLDKTLLGVGYSLIGALVPIFALGNIILDRGLSPKISDFGLARLMPPNMTHVSTCVAGTIGYLAPEYAARGQLTRKADVYSFGVLLMEIVSGRSNKNTRSPTEYQYLLERAWELYERNELVDLVDIALGGVFDAEEACRYLRIGLLCTQDSPQLRPTMSIVVKLLTEEKDIDTKKITKPGLISDFMDMKVREPVETKTEEVNRCNYTNPSSYNASPSSRTSDNSNGYSSGASSTNAVYSLSITN</sequence>
<keyword evidence="4 5" id="KW-0067">ATP-binding</keyword>
<dbReference type="Gene3D" id="1.10.510.10">
    <property type="entry name" value="Transferase(Phosphotransferase) domain 1"/>
    <property type="match status" value="1"/>
</dbReference>
<evidence type="ECO:0000256" key="3">
    <source>
        <dbReference type="ARBA" id="ARBA00022777"/>
    </source>
</evidence>
<dbReference type="PROSITE" id="PS50011">
    <property type="entry name" value="PROTEIN_KINASE_DOM"/>
    <property type="match status" value="1"/>
</dbReference>
<dbReference type="PANTHER" id="PTHR47973">
    <property type="entry name" value="CYSTEINE-RICH RECEPTOR-LIKE PROTEIN KINASE 3"/>
    <property type="match status" value="1"/>
</dbReference>
<keyword evidence="7" id="KW-0472">Membrane</keyword>
<feature type="transmembrane region" description="Helical" evidence="7">
    <location>
        <begin position="128"/>
        <end position="150"/>
    </location>
</feature>
<gene>
    <name evidence="9" type="primary">BnaA09g56230D</name>
    <name evidence="9" type="ORF">GSBRNA2T00097971001</name>
</gene>
<dbReference type="STRING" id="3708.A0A078INJ0"/>
<dbReference type="InterPro" id="IPR052059">
    <property type="entry name" value="CR_Ser/Thr_kinase"/>
</dbReference>
<dbReference type="InterPro" id="IPR011009">
    <property type="entry name" value="Kinase-like_dom_sf"/>
</dbReference>
<evidence type="ECO:0000256" key="4">
    <source>
        <dbReference type="ARBA" id="ARBA00022840"/>
    </source>
</evidence>
<keyword evidence="7" id="KW-1133">Transmembrane helix</keyword>
<dbReference type="Gramene" id="CDY50994">
    <property type="protein sequence ID" value="CDY50994"/>
    <property type="gene ID" value="GSBRNA2T00097971001"/>
</dbReference>
<dbReference type="GO" id="GO:0004674">
    <property type="term" value="F:protein serine/threonine kinase activity"/>
    <property type="evidence" value="ECO:0000318"/>
    <property type="project" value="GO_Central"/>
</dbReference>
<evidence type="ECO:0000256" key="1">
    <source>
        <dbReference type="ARBA" id="ARBA00022679"/>
    </source>
</evidence>
<keyword evidence="10" id="KW-1185">Reference proteome</keyword>
<dbReference type="Proteomes" id="UP000028999">
    <property type="component" value="Unassembled WGS sequence"/>
</dbReference>
<proteinExistence type="predicted"/>
<protein>
    <submittedName>
        <fullName evidence="9">BnaA09g56230D protein</fullName>
    </submittedName>
</protein>
<accession>A0A078INJ0</accession>
<dbReference type="PROSITE" id="PS00107">
    <property type="entry name" value="PROTEIN_KINASE_ATP"/>
    <property type="match status" value="1"/>
</dbReference>
<evidence type="ECO:0000259" key="8">
    <source>
        <dbReference type="PROSITE" id="PS50011"/>
    </source>
</evidence>
<feature type="domain" description="Protein kinase" evidence="8">
    <location>
        <begin position="43"/>
        <end position="293"/>
    </location>
</feature>